<sequence length="309" mass="32299">MTNEEARKDRRRLLGGLAVGTVAGLVGAAAGAAVAHDANAVPPPRIEGPKRFKGKVVLITGGTSGIGRASVIAFADEGAKVVFCGRRRPLGAEVEALVRSRGGDAAYVWADVRQDASIKALVAEVKRRHGRLDVAFNNAGVSVGRPLHETSVADYENVMDTNVRGVFLCLREQIPLMLDQGSGVILITSSVQSVATRPGSAAYSASKRGLLGLMQVAALEYGARGIRVNALCPETVDTPMVRDLGGAADLPDPAWAIAAKAWGRQNVPGLERMATADEMARAALWLSSDEMSYLNGSAVLVDGGMTSAL</sequence>
<dbReference type="EMBL" id="CP070968">
    <property type="protein sequence ID" value="QSF54819.1"/>
    <property type="molecule type" value="Genomic_DNA"/>
</dbReference>
<dbReference type="Proteomes" id="UP000662957">
    <property type="component" value="Chromosome"/>
</dbReference>
<dbReference type="RefSeq" id="WP_205682252.1">
    <property type="nucleotide sequence ID" value="NZ_CP070968.1"/>
</dbReference>
<evidence type="ECO:0000256" key="2">
    <source>
        <dbReference type="ARBA" id="ARBA00023002"/>
    </source>
</evidence>
<dbReference type="PRINTS" id="PR00081">
    <property type="entry name" value="GDHRDH"/>
</dbReference>
<gene>
    <name evidence="4" type="ORF">JX001_03090</name>
</gene>
<dbReference type="InterPro" id="IPR057326">
    <property type="entry name" value="KR_dom"/>
</dbReference>
<keyword evidence="5" id="KW-1185">Reference proteome</keyword>
<dbReference type="InterPro" id="IPR020904">
    <property type="entry name" value="Sc_DH/Rdtase_CS"/>
</dbReference>
<comment type="similarity">
    <text evidence="1">Belongs to the short-chain dehydrogenases/reductases (SDR) family.</text>
</comment>
<dbReference type="PRINTS" id="PR00080">
    <property type="entry name" value="SDRFAMILY"/>
</dbReference>
<reference evidence="4 5" key="1">
    <citation type="submission" date="2021-02" db="EMBL/GenBank/DDBJ databases">
        <title>Brevundimonas sp. CS1 genome sequence.</title>
        <authorList>
            <person name="Lee K."/>
            <person name="Choi Y.-J."/>
            <person name="Son H.-R."/>
        </authorList>
    </citation>
    <scope>NUCLEOTIDE SEQUENCE [LARGE SCALE GENOMIC DNA]</scope>
    <source>
        <strain evidence="4 5">CS1</strain>
    </source>
</reference>
<dbReference type="CDD" id="cd05233">
    <property type="entry name" value="SDR_c"/>
    <property type="match status" value="1"/>
</dbReference>
<evidence type="ECO:0000313" key="5">
    <source>
        <dbReference type="Proteomes" id="UP000662957"/>
    </source>
</evidence>
<dbReference type="InterPro" id="IPR002347">
    <property type="entry name" value="SDR_fam"/>
</dbReference>
<dbReference type="Pfam" id="PF13561">
    <property type="entry name" value="adh_short_C2"/>
    <property type="match status" value="1"/>
</dbReference>
<accession>A0ABX7LSV2</accession>
<dbReference type="PROSITE" id="PS00061">
    <property type="entry name" value="ADH_SHORT"/>
    <property type="match status" value="1"/>
</dbReference>
<dbReference type="PROSITE" id="PS51318">
    <property type="entry name" value="TAT"/>
    <property type="match status" value="1"/>
</dbReference>
<dbReference type="PANTHER" id="PTHR24321">
    <property type="entry name" value="DEHYDROGENASES, SHORT CHAIN"/>
    <property type="match status" value="1"/>
</dbReference>
<dbReference type="Gene3D" id="3.40.50.720">
    <property type="entry name" value="NAD(P)-binding Rossmann-like Domain"/>
    <property type="match status" value="1"/>
</dbReference>
<dbReference type="PANTHER" id="PTHR24321:SF11">
    <property type="entry name" value="BLR0893 PROTEIN"/>
    <property type="match status" value="1"/>
</dbReference>
<dbReference type="InterPro" id="IPR006311">
    <property type="entry name" value="TAT_signal"/>
</dbReference>
<protein>
    <submittedName>
        <fullName evidence="4">SDR family oxidoreductase</fullName>
    </submittedName>
</protein>
<name>A0ABX7LSV2_9CAUL</name>
<feature type="domain" description="Ketoreductase" evidence="3">
    <location>
        <begin position="55"/>
        <end position="234"/>
    </location>
</feature>
<dbReference type="InterPro" id="IPR036291">
    <property type="entry name" value="NAD(P)-bd_dom_sf"/>
</dbReference>
<keyword evidence="2" id="KW-0560">Oxidoreductase</keyword>
<organism evidence="4 5">
    <name type="scientific">Brevundimonas fontaquae</name>
    <dbReference type="NCBI Taxonomy" id="2813778"/>
    <lineage>
        <taxon>Bacteria</taxon>
        <taxon>Pseudomonadati</taxon>
        <taxon>Pseudomonadota</taxon>
        <taxon>Alphaproteobacteria</taxon>
        <taxon>Caulobacterales</taxon>
        <taxon>Caulobacteraceae</taxon>
        <taxon>Brevundimonas</taxon>
    </lineage>
</organism>
<evidence type="ECO:0000259" key="3">
    <source>
        <dbReference type="SMART" id="SM00822"/>
    </source>
</evidence>
<evidence type="ECO:0000313" key="4">
    <source>
        <dbReference type="EMBL" id="QSF54819.1"/>
    </source>
</evidence>
<evidence type="ECO:0000256" key="1">
    <source>
        <dbReference type="ARBA" id="ARBA00006484"/>
    </source>
</evidence>
<proteinExistence type="inferred from homology"/>
<dbReference type="SMART" id="SM00822">
    <property type="entry name" value="PKS_KR"/>
    <property type="match status" value="1"/>
</dbReference>
<dbReference type="SUPFAM" id="SSF51735">
    <property type="entry name" value="NAD(P)-binding Rossmann-fold domains"/>
    <property type="match status" value="1"/>
</dbReference>